<evidence type="ECO:0000313" key="3">
    <source>
        <dbReference type="EMBL" id="MFC4027485.1"/>
    </source>
</evidence>
<gene>
    <name evidence="3" type="ORF">ACFOS1_08720</name>
</gene>
<reference evidence="4" key="1">
    <citation type="journal article" date="2019" name="Int. J. Syst. Evol. Microbiol.">
        <title>The Global Catalogue of Microorganisms (GCM) 10K type strain sequencing project: providing services to taxonomists for standard genome sequencing and annotation.</title>
        <authorList>
            <consortium name="The Broad Institute Genomics Platform"/>
            <consortium name="The Broad Institute Genome Sequencing Center for Infectious Disease"/>
            <person name="Wu L."/>
            <person name="Ma J."/>
        </authorList>
    </citation>
    <scope>NUCLEOTIDE SEQUENCE [LARGE SCALE GENOMIC DNA]</scope>
    <source>
        <strain evidence="4">CECT 9128</strain>
    </source>
</reference>
<dbReference type="SUPFAM" id="SSF53756">
    <property type="entry name" value="UDP-Glycosyltransferase/glycogen phosphorylase"/>
    <property type="match status" value="1"/>
</dbReference>
<evidence type="ECO:0000259" key="2">
    <source>
        <dbReference type="Pfam" id="PF13477"/>
    </source>
</evidence>
<sequence length="380" mass="44245">MKILLISMPSIHVIRWIENIKDQNWELYWFDILDRGKLKTNLEITQYTNWKKRKLPYIKGEYFLSKKTPDFYQKIKYILEITESEQFELILNEIDPDVVHSFEMQECSYPLANILDKEKYRHIPWIYSCWGSDIYYYRNLKSHKREIIDVLKRINYLHTDNNRDQNIARELGFRGKTFGVYPGGGGYQIPSKEVFYNPKRNIILVKGYQHTFGRGLVVVKALEEILSKILESGFQVTIFAAHPTVIDYIEEKSLPFKTYSRHALNHIDVLNIMQKTSIYIGNSVSDGIPNTLIEAIVNGAFPIQSNPGGASEEIIENGKNGLLIDDADSIATVESLIRKVLDDKELISMAPSINYYLSKSRFDYNLVKKQIIYSYNKILD</sequence>
<feature type="domain" description="Glycosyltransferase subfamily 4-like N-terminal" evidence="2">
    <location>
        <begin position="3"/>
        <end position="150"/>
    </location>
</feature>
<dbReference type="InterPro" id="IPR001296">
    <property type="entry name" value="Glyco_trans_1"/>
</dbReference>
<proteinExistence type="predicted"/>
<dbReference type="RefSeq" id="WP_290234050.1">
    <property type="nucleotide sequence ID" value="NZ_JAUFPZ010000002.1"/>
</dbReference>
<feature type="domain" description="Glycosyl transferase family 1" evidence="1">
    <location>
        <begin position="262"/>
        <end position="346"/>
    </location>
</feature>
<dbReference type="InterPro" id="IPR028098">
    <property type="entry name" value="Glyco_trans_4-like_N"/>
</dbReference>
<comment type="caution">
    <text evidence="3">The sequence shown here is derived from an EMBL/GenBank/DDBJ whole genome shotgun (WGS) entry which is preliminary data.</text>
</comment>
<name>A0ABV8H5V1_9FLAO</name>
<dbReference type="Pfam" id="PF00534">
    <property type="entry name" value="Glycos_transf_1"/>
    <property type="match status" value="1"/>
</dbReference>
<evidence type="ECO:0000313" key="4">
    <source>
        <dbReference type="Proteomes" id="UP001595793"/>
    </source>
</evidence>
<dbReference type="Gene3D" id="3.40.50.2000">
    <property type="entry name" value="Glycogen Phosphorylase B"/>
    <property type="match status" value="2"/>
</dbReference>
<dbReference type="Proteomes" id="UP001595793">
    <property type="component" value="Unassembled WGS sequence"/>
</dbReference>
<dbReference type="EMBL" id="JBHSAS010000006">
    <property type="protein sequence ID" value="MFC4027485.1"/>
    <property type="molecule type" value="Genomic_DNA"/>
</dbReference>
<dbReference type="Pfam" id="PF13477">
    <property type="entry name" value="Glyco_trans_4_2"/>
    <property type="match status" value="1"/>
</dbReference>
<keyword evidence="4" id="KW-1185">Reference proteome</keyword>
<accession>A0ABV8H5V1</accession>
<organism evidence="3 4">
    <name type="scientific">Zunongwangia endophytica</name>
    <dbReference type="NCBI Taxonomy" id="1808945"/>
    <lineage>
        <taxon>Bacteria</taxon>
        <taxon>Pseudomonadati</taxon>
        <taxon>Bacteroidota</taxon>
        <taxon>Flavobacteriia</taxon>
        <taxon>Flavobacteriales</taxon>
        <taxon>Flavobacteriaceae</taxon>
        <taxon>Zunongwangia</taxon>
    </lineage>
</organism>
<protein>
    <submittedName>
        <fullName evidence="3">Glycosyltransferase</fullName>
    </submittedName>
</protein>
<evidence type="ECO:0000259" key="1">
    <source>
        <dbReference type="Pfam" id="PF00534"/>
    </source>
</evidence>